<reference evidence="2" key="1">
    <citation type="submission" date="2015-07" db="EMBL/GenBank/DDBJ databases">
        <title>MeaNS - Measles Nucleotide Surveillance Program.</title>
        <authorList>
            <person name="Tran T."/>
            <person name="Druce J."/>
        </authorList>
    </citation>
    <scope>NUCLEOTIDE SEQUENCE</scope>
    <source>
        <strain evidence="2">UCB-OBI-ISO-001</strain>
        <tissue evidence="2">Gonad</tissue>
    </source>
</reference>
<dbReference type="AlphaFoldDB" id="A0A0L8HIU6"/>
<organism evidence="2">
    <name type="scientific">Octopus bimaculoides</name>
    <name type="common">California two-spotted octopus</name>
    <dbReference type="NCBI Taxonomy" id="37653"/>
    <lineage>
        <taxon>Eukaryota</taxon>
        <taxon>Metazoa</taxon>
        <taxon>Spiralia</taxon>
        <taxon>Lophotrochozoa</taxon>
        <taxon>Mollusca</taxon>
        <taxon>Cephalopoda</taxon>
        <taxon>Coleoidea</taxon>
        <taxon>Octopodiformes</taxon>
        <taxon>Octopoda</taxon>
        <taxon>Incirrata</taxon>
        <taxon>Octopodidae</taxon>
        <taxon>Octopus</taxon>
    </lineage>
</organism>
<evidence type="ECO:0000256" key="1">
    <source>
        <dbReference type="SAM" id="SignalP"/>
    </source>
</evidence>
<name>A0A0L8HIU6_OCTBM</name>
<dbReference type="EMBL" id="KQ418038">
    <property type="protein sequence ID" value="KOF89141.1"/>
    <property type="molecule type" value="Genomic_DNA"/>
</dbReference>
<gene>
    <name evidence="2" type="ORF">OCBIM_22013563mg</name>
</gene>
<feature type="signal peptide" evidence="1">
    <location>
        <begin position="1"/>
        <end position="26"/>
    </location>
</feature>
<protein>
    <submittedName>
        <fullName evidence="2">Uncharacterized protein</fullName>
    </submittedName>
</protein>
<accession>A0A0L8HIU6</accession>
<keyword evidence="1" id="KW-0732">Signal</keyword>
<sequence>MHKRCSNIKGRLTGMIVFVCSRCTGAINIKDGQKTGSITYQGKKLEVVDSFHIQIFIVIINIKNTEYTCNPTLQL</sequence>
<proteinExistence type="predicted"/>
<evidence type="ECO:0000313" key="2">
    <source>
        <dbReference type="EMBL" id="KOF89141.1"/>
    </source>
</evidence>
<feature type="chain" id="PRO_5005583717" evidence="1">
    <location>
        <begin position="27"/>
        <end position="75"/>
    </location>
</feature>